<keyword evidence="12" id="KW-1185">Reference proteome</keyword>
<keyword evidence="2 8" id="KW-0813">Transport</keyword>
<dbReference type="EMBL" id="AVGG01000002">
    <property type="protein sequence ID" value="ESU29386.1"/>
    <property type="molecule type" value="Genomic_DNA"/>
</dbReference>
<keyword evidence="5 9" id="KW-0732">Signal</keyword>
<evidence type="ECO:0000313" key="11">
    <source>
        <dbReference type="EMBL" id="ESU29386.1"/>
    </source>
</evidence>
<evidence type="ECO:0000259" key="10">
    <source>
        <dbReference type="Pfam" id="PF07715"/>
    </source>
</evidence>
<dbReference type="InterPro" id="IPR036942">
    <property type="entry name" value="Beta-barrel_TonB_sf"/>
</dbReference>
<dbReference type="PANTHER" id="PTHR30069">
    <property type="entry name" value="TONB-DEPENDENT OUTER MEMBRANE RECEPTOR"/>
    <property type="match status" value="1"/>
</dbReference>
<dbReference type="GO" id="GO:0044718">
    <property type="term" value="P:siderophore transmembrane transport"/>
    <property type="evidence" value="ECO:0007669"/>
    <property type="project" value="TreeGrafter"/>
</dbReference>
<dbReference type="SUPFAM" id="SSF49464">
    <property type="entry name" value="Carboxypeptidase regulatory domain-like"/>
    <property type="match status" value="1"/>
</dbReference>
<evidence type="ECO:0000256" key="3">
    <source>
        <dbReference type="ARBA" id="ARBA00022452"/>
    </source>
</evidence>
<feature type="signal peptide" evidence="9">
    <location>
        <begin position="1"/>
        <end position="19"/>
    </location>
</feature>
<dbReference type="PATRIC" id="fig|1341181.4.peg.778"/>
<evidence type="ECO:0000256" key="1">
    <source>
        <dbReference type="ARBA" id="ARBA00004571"/>
    </source>
</evidence>
<dbReference type="AlphaFoldDB" id="V6SRW5"/>
<dbReference type="InterPro" id="IPR008969">
    <property type="entry name" value="CarboxyPept-like_regulatory"/>
</dbReference>
<dbReference type="PROSITE" id="PS52016">
    <property type="entry name" value="TONB_DEPENDENT_REC_3"/>
    <property type="match status" value="1"/>
</dbReference>
<dbReference type="InterPro" id="IPR037066">
    <property type="entry name" value="Plug_dom_sf"/>
</dbReference>
<comment type="caution">
    <text evidence="11">The sequence shown here is derived from an EMBL/GenBank/DDBJ whole genome shotgun (WGS) entry which is preliminary data.</text>
</comment>
<comment type="similarity">
    <text evidence="8">Belongs to the TonB-dependent receptor family.</text>
</comment>
<feature type="domain" description="TonB-dependent receptor plug" evidence="10">
    <location>
        <begin position="280"/>
        <end position="358"/>
    </location>
</feature>
<sequence length="926" mass="104688">MKKILFTLLITLLHQIAVAQVEEKKFSFTLNAVPLEKVIETIEQESGYTFYFDEDWIRNYPEPVTMQLTDVTLETALNTIFQNTALNYYVSDKKIILTKNSVIYDKLPENYFNTDKTKTQDNNTIVIQGVPLFQKELTEQDKKKDAKVNYIGKENKTSKGKTFQLSGYVKEAKTGKPVAEVIIRTKNNEATAITDTQGFYTITLPEGLNIIETDNFLYGKEIRKVVLYNNGKMDLSVSENINQLKEVIVKGKKSETLKSANTGVTSIDVEGMKNIPMVLGERDIFKVATTIPGIKTAGEGSAGFNVRGGKTDQNLVLLDNGVIYNPAHFFGFFSAINPFTIGSADIYKGSIPAEFGGRLASVFDIKTKNGNVTKLSGEGGIGPVTSNLTVSTPIVKEKSSLLVGVRATYSDWILKTLDEKSLQNSEAAFYDGVLKYSHKLNAKNDIEATAYYSHDKFSVSSDSLYKYNNRLFSLKWGHIFNAKHKAALLFSNSQYKFNIEYDKESDITKSFDFGYKINENHLQFKFGYALNDQHKISYGVTTKLYMIEPGYLNPTGQETVLTPVNIDKEKALESGIYLSDAYKVSEKLLISAGIRYSFYAALGSATQRVYDQGAPITDATVVETKEYGNNEIIKTYNGFEPRLSARFFITSRLSVKASYDKTYQYIHLLSSNTTQSPTDTWKLSDLNIAPQDADQFSLGLYKNFTEDDFEVSLEGYIKKTNNLLDYRVGADLLLNENIETELLKGKGKAYGVEFLLKKNSGKLNGWLGYTYSRTFIKLDSEFESDKVNNGEYFPANYDKPHDLSAVLNYKFTKRYSISTNFIYQTGRPITYPVGKYTYANAEYTLYSDRNKFRIPDYYRLDIGVNIEGNHKIKKLAHSFWNISVYNVLGRNNPYSVFFVTKNGEIKAYKTSIFSVPVPTISYNFKF</sequence>
<dbReference type="InterPro" id="IPR012910">
    <property type="entry name" value="Plug_dom"/>
</dbReference>
<dbReference type="Gene3D" id="2.40.170.20">
    <property type="entry name" value="TonB-dependent receptor, beta-barrel domain"/>
    <property type="match status" value="1"/>
</dbReference>
<name>V6SRW5_9FLAO</name>
<evidence type="ECO:0000256" key="7">
    <source>
        <dbReference type="ARBA" id="ARBA00023237"/>
    </source>
</evidence>
<accession>V6SRW5</accession>
<keyword evidence="4 8" id="KW-0812">Transmembrane</keyword>
<evidence type="ECO:0000256" key="5">
    <source>
        <dbReference type="ARBA" id="ARBA00022729"/>
    </source>
</evidence>
<evidence type="ECO:0000256" key="4">
    <source>
        <dbReference type="ARBA" id="ARBA00022692"/>
    </source>
</evidence>
<gene>
    <name evidence="11" type="ORF">FLJC2902T_07840</name>
</gene>
<dbReference type="STRING" id="1341181.FLJC2902T_07840"/>
<dbReference type="OrthoDB" id="9803050at2"/>
<organism evidence="11 12">
    <name type="scientific">Flavobacterium limnosediminis JC2902</name>
    <dbReference type="NCBI Taxonomy" id="1341181"/>
    <lineage>
        <taxon>Bacteria</taxon>
        <taxon>Pseudomonadati</taxon>
        <taxon>Bacteroidota</taxon>
        <taxon>Flavobacteriia</taxon>
        <taxon>Flavobacteriales</taxon>
        <taxon>Flavobacteriaceae</taxon>
        <taxon>Flavobacterium</taxon>
    </lineage>
</organism>
<dbReference type="InterPro" id="IPR039426">
    <property type="entry name" value="TonB-dep_rcpt-like"/>
</dbReference>
<dbReference type="RefSeq" id="WP_023578454.1">
    <property type="nucleotide sequence ID" value="NZ_AVGG01000002.1"/>
</dbReference>
<dbReference type="PANTHER" id="PTHR30069:SF29">
    <property type="entry name" value="HEMOGLOBIN AND HEMOGLOBIN-HAPTOGLOBIN-BINDING PROTEIN 1-RELATED"/>
    <property type="match status" value="1"/>
</dbReference>
<comment type="subcellular location">
    <subcellularLocation>
        <location evidence="1 8">Cell outer membrane</location>
        <topology evidence="1 8">Multi-pass membrane protein</topology>
    </subcellularLocation>
</comment>
<dbReference type="eggNOG" id="COG4771">
    <property type="taxonomic scope" value="Bacteria"/>
</dbReference>
<evidence type="ECO:0000256" key="8">
    <source>
        <dbReference type="PROSITE-ProRule" id="PRU01360"/>
    </source>
</evidence>
<reference evidence="11 12" key="1">
    <citation type="submission" date="2013-08" db="EMBL/GenBank/DDBJ databases">
        <title>Flavobacterium limnosediminis JC2902 genome sequencing.</title>
        <authorList>
            <person name="Lee K."/>
            <person name="Yi H."/>
            <person name="Park S."/>
            <person name="Chun J."/>
        </authorList>
    </citation>
    <scope>NUCLEOTIDE SEQUENCE [LARGE SCALE GENOMIC DNA]</scope>
    <source>
        <strain evidence="11 12">JC2902</strain>
    </source>
</reference>
<evidence type="ECO:0000256" key="6">
    <source>
        <dbReference type="ARBA" id="ARBA00023136"/>
    </source>
</evidence>
<evidence type="ECO:0000256" key="9">
    <source>
        <dbReference type="SAM" id="SignalP"/>
    </source>
</evidence>
<dbReference type="GO" id="GO:0015344">
    <property type="term" value="F:siderophore uptake transmembrane transporter activity"/>
    <property type="evidence" value="ECO:0007669"/>
    <property type="project" value="TreeGrafter"/>
</dbReference>
<dbReference type="SUPFAM" id="SSF56935">
    <property type="entry name" value="Porins"/>
    <property type="match status" value="1"/>
</dbReference>
<keyword evidence="6 8" id="KW-0472">Membrane</keyword>
<evidence type="ECO:0000313" key="12">
    <source>
        <dbReference type="Proteomes" id="UP000018004"/>
    </source>
</evidence>
<dbReference type="Proteomes" id="UP000018004">
    <property type="component" value="Unassembled WGS sequence"/>
</dbReference>
<keyword evidence="7 8" id="KW-0998">Cell outer membrane</keyword>
<dbReference type="Gene3D" id="2.170.130.10">
    <property type="entry name" value="TonB-dependent receptor, plug domain"/>
    <property type="match status" value="1"/>
</dbReference>
<dbReference type="Gene3D" id="2.60.40.1120">
    <property type="entry name" value="Carboxypeptidase-like, regulatory domain"/>
    <property type="match status" value="1"/>
</dbReference>
<protein>
    <submittedName>
        <fullName evidence="11">Putative outer membrane protein</fullName>
    </submittedName>
</protein>
<keyword evidence="3 8" id="KW-1134">Transmembrane beta strand</keyword>
<evidence type="ECO:0000256" key="2">
    <source>
        <dbReference type="ARBA" id="ARBA00022448"/>
    </source>
</evidence>
<proteinExistence type="inferred from homology"/>
<dbReference type="Pfam" id="PF07715">
    <property type="entry name" value="Plug"/>
    <property type="match status" value="1"/>
</dbReference>
<feature type="chain" id="PRO_5004751200" evidence="9">
    <location>
        <begin position="20"/>
        <end position="926"/>
    </location>
</feature>
<dbReference type="GO" id="GO:0009279">
    <property type="term" value="C:cell outer membrane"/>
    <property type="evidence" value="ECO:0007669"/>
    <property type="project" value="UniProtKB-SubCell"/>
</dbReference>